<dbReference type="InterPro" id="IPR013088">
    <property type="entry name" value="Znf_NHR/GATA"/>
</dbReference>
<dbReference type="FunFam" id="3.30.50.10:FF:000019">
    <property type="entry name" value="Nuclear receptor subfamily 2 group E member"/>
    <property type="match status" value="1"/>
</dbReference>
<evidence type="ECO:0000259" key="12">
    <source>
        <dbReference type="PROSITE" id="PS51030"/>
    </source>
</evidence>
<dbReference type="InterPro" id="IPR001628">
    <property type="entry name" value="Znf_hrmn_rcpt"/>
</dbReference>
<evidence type="ECO:0000313" key="14">
    <source>
        <dbReference type="EnsemblMetazoa" id="XP_031783448"/>
    </source>
</evidence>
<dbReference type="CTD" id="43656"/>
<dbReference type="PROSITE" id="PS00031">
    <property type="entry name" value="NUCLEAR_REC_DBD_1"/>
    <property type="match status" value="1"/>
</dbReference>
<dbReference type="InterPro" id="IPR000536">
    <property type="entry name" value="Nucl_hrmn_rcpt_lig-bd"/>
</dbReference>
<keyword evidence="4 10" id="KW-0862">Zinc</keyword>
<dbReference type="GO" id="GO:0043565">
    <property type="term" value="F:sequence-specific DNA binding"/>
    <property type="evidence" value="ECO:0007669"/>
    <property type="project" value="InterPro"/>
</dbReference>
<keyword evidence="7 10" id="KW-0804">Transcription</keyword>
<evidence type="ECO:0000256" key="11">
    <source>
        <dbReference type="SAM" id="MobiDB-lite"/>
    </source>
</evidence>
<dbReference type="PROSITE" id="PS51030">
    <property type="entry name" value="NUCLEAR_REC_DBD_2"/>
    <property type="match status" value="1"/>
</dbReference>
<evidence type="ECO:0000256" key="10">
    <source>
        <dbReference type="RuleBase" id="RU004334"/>
    </source>
</evidence>
<evidence type="ECO:0000256" key="5">
    <source>
        <dbReference type="ARBA" id="ARBA00023015"/>
    </source>
</evidence>
<dbReference type="Gene3D" id="3.30.50.10">
    <property type="entry name" value="Erythroid Transcription Factor GATA-1, subunit A"/>
    <property type="match status" value="1"/>
</dbReference>
<protein>
    <submittedName>
        <fullName evidence="14">Uncharacterized protein</fullName>
    </submittedName>
</protein>
<proteinExistence type="inferred from homology"/>
<keyword evidence="9 10" id="KW-0539">Nucleus</keyword>
<reference evidence="14" key="1">
    <citation type="submission" date="2021-01" db="UniProtKB">
        <authorList>
            <consortium name="EnsemblMetazoa"/>
        </authorList>
    </citation>
    <scope>IDENTIFICATION</scope>
</reference>
<feature type="domain" description="Nuclear receptor" evidence="12">
    <location>
        <begin position="39"/>
        <end position="116"/>
    </location>
</feature>
<dbReference type="SUPFAM" id="SSF48508">
    <property type="entry name" value="Nuclear receptor ligand-binding domain"/>
    <property type="match status" value="1"/>
</dbReference>
<dbReference type="GO" id="GO:0003700">
    <property type="term" value="F:DNA-binding transcription factor activity"/>
    <property type="evidence" value="ECO:0007669"/>
    <property type="project" value="InterPro"/>
</dbReference>
<dbReference type="GO" id="GO:0005634">
    <property type="term" value="C:nucleus"/>
    <property type="evidence" value="ECO:0007669"/>
    <property type="project" value="UniProtKB-SubCell"/>
</dbReference>
<dbReference type="Proteomes" id="UP000002358">
    <property type="component" value="Chromosome 3"/>
</dbReference>
<dbReference type="SMART" id="SM00430">
    <property type="entry name" value="HOLI"/>
    <property type="match status" value="1"/>
</dbReference>
<dbReference type="InterPro" id="IPR050274">
    <property type="entry name" value="Nuclear_hormone_rcpt_NR2"/>
</dbReference>
<dbReference type="Pfam" id="PF00105">
    <property type="entry name" value="zf-C4"/>
    <property type="match status" value="1"/>
</dbReference>
<evidence type="ECO:0000259" key="13">
    <source>
        <dbReference type="PROSITE" id="PS51843"/>
    </source>
</evidence>
<keyword evidence="8 10" id="KW-0675">Receptor</keyword>
<dbReference type="OrthoDB" id="10045640at2759"/>
<name>A0A7M7Q8D0_NASVI</name>
<dbReference type="KEGG" id="nvi:100112394"/>
<organism evidence="14 15">
    <name type="scientific">Nasonia vitripennis</name>
    <name type="common">Parasitic wasp</name>
    <dbReference type="NCBI Taxonomy" id="7425"/>
    <lineage>
        <taxon>Eukaryota</taxon>
        <taxon>Metazoa</taxon>
        <taxon>Ecdysozoa</taxon>
        <taxon>Arthropoda</taxon>
        <taxon>Hexapoda</taxon>
        <taxon>Insecta</taxon>
        <taxon>Pterygota</taxon>
        <taxon>Neoptera</taxon>
        <taxon>Endopterygota</taxon>
        <taxon>Hymenoptera</taxon>
        <taxon>Apocrita</taxon>
        <taxon>Proctotrupomorpha</taxon>
        <taxon>Chalcidoidea</taxon>
        <taxon>Pteromalidae</taxon>
        <taxon>Pteromalinae</taxon>
        <taxon>Nasonia</taxon>
    </lineage>
</organism>
<dbReference type="FunCoup" id="A0A7M7Q8D0">
    <property type="interactions" value="67"/>
</dbReference>
<feature type="region of interest" description="Disordered" evidence="11">
    <location>
        <begin position="225"/>
        <end position="246"/>
    </location>
</feature>
<dbReference type="InParanoid" id="A0A7M7Q8D0"/>
<dbReference type="PRINTS" id="PR00047">
    <property type="entry name" value="STROIDFINGER"/>
</dbReference>
<dbReference type="PRINTS" id="PR00398">
    <property type="entry name" value="STRDHORMONER"/>
</dbReference>
<dbReference type="InterPro" id="IPR001723">
    <property type="entry name" value="Nuclear_hrmn_rcpt"/>
</dbReference>
<dbReference type="InterPro" id="IPR035500">
    <property type="entry name" value="NHR-like_dom_sf"/>
</dbReference>
<dbReference type="SMART" id="SM00399">
    <property type="entry name" value="ZnF_C4"/>
    <property type="match status" value="1"/>
</dbReference>
<dbReference type="PROSITE" id="PS51843">
    <property type="entry name" value="NR_LBD"/>
    <property type="match status" value="1"/>
</dbReference>
<dbReference type="GO" id="GO:0008270">
    <property type="term" value="F:zinc ion binding"/>
    <property type="evidence" value="ECO:0007669"/>
    <property type="project" value="UniProtKB-KW"/>
</dbReference>
<evidence type="ECO:0000256" key="4">
    <source>
        <dbReference type="ARBA" id="ARBA00022833"/>
    </source>
</evidence>
<evidence type="ECO:0000256" key="9">
    <source>
        <dbReference type="ARBA" id="ARBA00023242"/>
    </source>
</evidence>
<dbReference type="AlphaFoldDB" id="A0A7M7Q8D0"/>
<feature type="domain" description="NR LBD" evidence="13">
    <location>
        <begin position="225"/>
        <end position="465"/>
    </location>
</feature>
<comment type="subcellular location">
    <subcellularLocation>
        <location evidence="1 10">Nucleus</location>
    </subcellularLocation>
</comment>
<dbReference type="CDD" id="cd07163">
    <property type="entry name" value="NR_DBD_TLX"/>
    <property type="match status" value="1"/>
</dbReference>
<sequence length="467" mass="51926">MMLRPDTRMGHISHSPVEKMEAHPMTQPQPPSSSRILHDVPCRVCQDHSSGKHYGIYACDGCAGFFKRSIRRNRQYICKAKGENLCVVDKTHRNQCRACRLAKCIEAGMNRDAVQHERGPRNSTLRRQMALYYTNKESEILTSSLTNGLANGLASGIVGNIATSLSNSIVNQHGNGYTPPPQLNTALDLVLPKSASTGPSRVSVSHRHLHHSLYSSAHPSKVTDISSPYLHHPRHHHHQHSPPPQILHPLPTIRLPLFIMETMCEQAANIFLLNIAWAREVNSITGICLEDQLTLVENSWRDLFVLSAAQYAPTMDPTSLIPPGPNSLAMSIEVSRFREVLMSLHTMALDSQEYACIRSVVLYKAGLENSEIVPSSRSSDGSMSPGCSKLRDVHSIMKMKDAAQAALCTKVDVSNAVGAVKYSKIVLLIPMLKHISAHSIEELFFRKTIGESPMERIICDVYLRRRE</sequence>
<evidence type="ECO:0000256" key="2">
    <source>
        <dbReference type="ARBA" id="ARBA00022723"/>
    </source>
</evidence>
<evidence type="ECO:0000313" key="15">
    <source>
        <dbReference type="Proteomes" id="UP000002358"/>
    </source>
</evidence>
<dbReference type="GO" id="GO:0032502">
    <property type="term" value="P:developmental process"/>
    <property type="evidence" value="ECO:0007669"/>
    <property type="project" value="UniProtKB-ARBA"/>
</dbReference>
<dbReference type="Gene3D" id="1.10.565.10">
    <property type="entry name" value="Retinoid X Receptor"/>
    <property type="match status" value="1"/>
</dbReference>
<keyword evidence="15" id="KW-1185">Reference proteome</keyword>
<dbReference type="GeneID" id="100112394"/>
<keyword evidence="3 10" id="KW-0863">Zinc-finger</keyword>
<dbReference type="SUPFAM" id="SSF57716">
    <property type="entry name" value="Glucocorticoid receptor-like (DNA-binding domain)"/>
    <property type="match status" value="1"/>
</dbReference>
<evidence type="ECO:0000256" key="8">
    <source>
        <dbReference type="ARBA" id="ARBA00023170"/>
    </source>
</evidence>
<feature type="compositionally biased region" description="Basic residues" evidence="11">
    <location>
        <begin position="231"/>
        <end position="240"/>
    </location>
</feature>
<evidence type="ECO:0000256" key="7">
    <source>
        <dbReference type="ARBA" id="ARBA00023163"/>
    </source>
</evidence>
<evidence type="ECO:0000256" key="6">
    <source>
        <dbReference type="ARBA" id="ARBA00023125"/>
    </source>
</evidence>
<dbReference type="Pfam" id="PF00104">
    <property type="entry name" value="Hormone_recep"/>
    <property type="match status" value="1"/>
</dbReference>
<accession>A0A7M7Q8D0</accession>
<dbReference type="PANTHER" id="PTHR24083">
    <property type="entry name" value="NUCLEAR HORMONE RECEPTOR"/>
    <property type="match status" value="1"/>
</dbReference>
<dbReference type="EnsemblMetazoa" id="XM_031927588">
    <property type="protein sequence ID" value="XP_031783448"/>
    <property type="gene ID" value="LOC100112394"/>
</dbReference>
<keyword evidence="6 10" id="KW-0238">DNA-binding</keyword>
<evidence type="ECO:0000256" key="3">
    <source>
        <dbReference type="ARBA" id="ARBA00022771"/>
    </source>
</evidence>
<keyword evidence="2 10" id="KW-0479">Metal-binding</keyword>
<evidence type="ECO:0000256" key="1">
    <source>
        <dbReference type="ARBA" id="ARBA00004123"/>
    </source>
</evidence>
<comment type="similarity">
    <text evidence="10">Belongs to the nuclear hormone receptor family.</text>
</comment>
<dbReference type="RefSeq" id="XP_031783448.1">
    <property type="nucleotide sequence ID" value="XM_031927588.1"/>
</dbReference>
<keyword evidence="5 10" id="KW-0805">Transcription regulation</keyword>
<dbReference type="CDD" id="cd06930">
    <property type="entry name" value="NR_LBD_F2"/>
    <property type="match status" value="1"/>
</dbReference>
<dbReference type="GO" id="GO:0000122">
    <property type="term" value="P:negative regulation of transcription by RNA polymerase II"/>
    <property type="evidence" value="ECO:0007669"/>
    <property type="project" value="UniProtKB-ARBA"/>
</dbReference>